<keyword evidence="2" id="KW-1185">Reference proteome</keyword>
<dbReference type="Proteomes" id="UP001499967">
    <property type="component" value="Unassembled WGS sequence"/>
</dbReference>
<protein>
    <submittedName>
        <fullName evidence="1">Uncharacterized protein</fullName>
    </submittedName>
</protein>
<evidence type="ECO:0000313" key="1">
    <source>
        <dbReference type="EMBL" id="GAA0946755.1"/>
    </source>
</evidence>
<accession>A0ABN1QSA1</accession>
<dbReference type="EMBL" id="BAAAHP010000134">
    <property type="protein sequence ID" value="GAA0946755.1"/>
    <property type="molecule type" value="Genomic_DNA"/>
</dbReference>
<gene>
    <name evidence="1" type="ORF">GCM10009559_45350</name>
</gene>
<evidence type="ECO:0000313" key="2">
    <source>
        <dbReference type="Proteomes" id="UP001499967"/>
    </source>
</evidence>
<proteinExistence type="predicted"/>
<organism evidence="1 2">
    <name type="scientific">Pseudonocardia zijingensis</name>
    <dbReference type="NCBI Taxonomy" id="153376"/>
    <lineage>
        <taxon>Bacteria</taxon>
        <taxon>Bacillati</taxon>
        <taxon>Actinomycetota</taxon>
        <taxon>Actinomycetes</taxon>
        <taxon>Pseudonocardiales</taxon>
        <taxon>Pseudonocardiaceae</taxon>
        <taxon>Pseudonocardia</taxon>
    </lineage>
</organism>
<reference evidence="1 2" key="1">
    <citation type="journal article" date="2019" name="Int. J. Syst. Evol. Microbiol.">
        <title>The Global Catalogue of Microorganisms (GCM) 10K type strain sequencing project: providing services to taxonomists for standard genome sequencing and annotation.</title>
        <authorList>
            <consortium name="The Broad Institute Genomics Platform"/>
            <consortium name="The Broad Institute Genome Sequencing Center for Infectious Disease"/>
            <person name="Wu L."/>
            <person name="Ma J."/>
        </authorList>
    </citation>
    <scope>NUCLEOTIDE SEQUENCE [LARGE SCALE GENOMIC DNA]</scope>
    <source>
        <strain evidence="1 2">JCM 11117</strain>
    </source>
</reference>
<sequence length="216" mass="23422">MALVLAAGALVWAGISFSRYDPPPAYDPATTQEVLDTAAGYTAAGCEASGIPDLTPDQKTDRRAQIERAARVQVAVSACLPAVDGGCDEALLSCTIPVGDERITMGVDHGSCRDLITSRSCEYRFERRARLLSQQRLHHEFWVFAAEQRADGAALRCDTIPGGADLFPLDDSPGLGAGYRSTPYRCYTREPKSVTDVYEVRLYEGGLPVFQDERGS</sequence>
<name>A0ABN1QSA1_9PSEU</name>
<comment type="caution">
    <text evidence="1">The sequence shown here is derived from an EMBL/GenBank/DDBJ whole genome shotgun (WGS) entry which is preliminary data.</text>
</comment>